<gene>
    <name evidence="2" type="ORF">MAR_022604</name>
</gene>
<evidence type="ECO:0000313" key="3">
    <source>
        <dbReference type="Proteomes" id="UP001164746"/>
    </source>
</evidence>
<feature type="region of interest" description="Disordered" evidence="1">
    <location>
        <begin position="75"/>
        <end position="97"/>
    </location>
</feature>
<sequence>PVESTIMVCTGLDPIVNTFVTAPETNSVLTSLELVKSAKDTGSDLGANDIALDFNDEINKLYGSRHLDNLPHPGQQYSQQAHDGNISTCSSTDSASPRINRRNEPYWSIYFINNTRFYDFQLVLSNDETLR</sequence>
<dbReference type="EMBL" id="CP111014">
    <property type="protein sequence ID" value="WAQ98231.1"/>
    <property type="molecule type" value="Genomic_DNA"/>
</dbReference>
<keyword evidence="3" id="KW-1185">Reference proteome</keyword>
<protein>
    <submittedName>
        <fullName evidence="2">Uncharacterized protein</fullName>
    </submittedName>
</protein>
<accession>A0ABY7DMQ3</accession>
<evidence type="ECO:0000256" key="1">
    <source>
        <dbReference type="SAM" id="MobiDB-lite"/>
    </source>
</evidence>
<name>A0ABY7DMQ3_MYAAR</name>
<reference evidence="2" key="1">
    <citation type="submission" date="2022-11" db="EMBL/GenBank/DDBJ databases">
        <title>Centuries of genome instability and evolution in soft-shell clam transmissible cancer (bioRxiv).</title>
        <authorList>
            <person name="Hart S.F.M."/>
            <person name="Yonemitsu M.A."/>
            <person name="Giersch R.M."/>
            <person name="Beal B.F."/>
            <person name="Arriagada G."/>
            <person name="Davis B.W."/>
            <person name="Ostrander E.A."/>
            <person name="Goff S.P."/>
            <person name="Metzger M.J."/>
        </authorList>
    </citation>
    <scope>NUCLEOTIDE SEQUENCE</scope>
    <source>
        <strain evidence="2">MELC-2E11</strain>
        <tissue evidence="2">Siphon/mantle</tissue>
    </source>
</reference>
<feature type="non-terminal residue" evidence="2">
    <location>
        <position position="1"/>
    </location>
</feature>
<evidence type="ECO:0000313" key="2">
    <source>
        <dbReference type="EMBL" id="WAQ98231.1"/>
    </source>
</evidence>
<dbReference type="Proteomes" id="UP001164746">
    <property type="component" value="Chromosome 3"/>
</dbReference>
<organism evidence="2 3">
    <name type="scientific">Mya arenaria</name>
    <name type="common">Soft-shell clam</name>
    <dbReference type="NCBI Taxonomy" id="6604"/>
    <lineage>
        <taxon>Eukaryota</taxon>
        <taxon>Metazoa</taxon>
        <taxon>Spiralia</taxon>
        <taxon>Lophotrochozoa</taxon>
        <taxon>Mollusca</taxon>
        <taxon>Bivalvia</taxon>
        <taxon>Autobranchia</taxon>
        <taxon>Heteroconchia</taxon>
        <taxon>Euheterodonta</taxon>
        <taxon>Imparidentia</taxon>
        <taxon>Neoheterodontei</taxon>
        <taxon>Myida</taxon>
        <taxon>Myoidea</taxon>
        <taxon>Myidae</taxon>
        <taxon>Mya</taxon>
    </lineage>
</organism>
<feature type="non-terminal residue" evidence="2">
    <location>
        <position position="131"/>
    </location>
</feature>
<proteinExistence type="predicted"/>